<gene>
    <name evidence="1" type="ORF">ACCAA_30041</name>
</gene>
<dbReference type="EMBL" id="FLQX01000105">
    <property type="protein sequence ID" value="SBT06096.1"/>
    <property type="molecule type" value="Genomic_DNA"/>
</dbReference>
<reference evidence="2" key="1">
    <citation type="submission" date="2016-06" db="EMBL/GenBank/DDBJ databases">
        <authorList>
            <person name="McIlroy S.J."/>
            <person name="Karst S.M."/>
            <person name="Albertsen M."/>
        </authorList>
    </citation>
    <scope>NUCLEOTIDE SEQUENCE [LARGE SCALE GENOMIC DNA]</scope>
</reference>
<dbReference type="AlphaFoldDB" id="A0A1A8XN77"/>
<evidence type="ECO:0000313" key="1">
    <source>
        <dbReference type="EMBL" id="SBT06096.1"/>
    </source>
</evidence>
<accession>A0A1A8XN77</accession>
<evidence type="ECO:0000313" key="2">
    <source>
        <dbReference type="Proteomes" id="UP000199169"/>
    </source>
</evidence>
<sequence>MSTGLRFPKKAINKGALPVSLLHPISVTTPKQELSHYYLWSYINPMRLDTDQSGGRL</sequence>
<proteinExistence type="predicted"/>
<protein>
    <submittedName>
        <fullName evidence="1">Uncharacterized protein</fullName>
    </submittedName>
</protein>
<name>A0A1A8XN77_9PROT</name>
<dbReference type="STRING" id="1860102.ACCAA_30041"/>
<keyword evidence="2" id="KW-1185">Reference proteome</keyword>
<dbReference type="Proteomes" id="UP000199169">
    <property type="component" value="Unassembled WGS sequence"/>
</dbReference>
<organism evidence="1 2">
    <name type="scientific">Candidatus Accumulibacter aalborgensis</name>
    <dbReference type="NCBI Taxonomy" id="1860102"/>
    <lineage>
        <taxon>Bacteria</taxon>
        <taxon>Pseudomonadati</taxon>
        <taxon>Pseudomonadota</taxon>
        <taxon>Betaproteobacteria</taxon>
        <taxon>Candidatus Accumulibacter</taxon>
    </lineage>
</organism>